<dbReference type="Pfam" id="PF22022">
    <property type="entry name" value="Phage_int_M"/>
    <property type="match status" value="1"/>
</dbReference>
<name>A0A285UW09_9HYPH</name>
<reference evidence="9 10" key="1">
    <citation type="submission" date="2017-08" db="EMBL/GenBank/DDBJ databases">
        <authorList>
            <person name="de Groot N.N."/>
        </authorList>
    </citation>
    <scope>NUCLEOTIDE SEQUENCE [LARGE SCALE GENOMIC DNA]</scope>
    <source>
        <strain evidence="9 10">JC85</strain>
    </source>
</reference>
<protein>
    <submittedName>
        <fullName evidence="9">Integrase</fullName>
    </submittedName>
</protein>
<dbReference type="PROSITE" id="PS51900">
    <property type="entry name" value="CB"/>
    <property type="match status" value="1"/>
</dbReference>
<dbReference type="InterPro" id="IPR013762">
    <property type="entry name" value="Integrase-like_cat_sf"/>
</dbReference>
<sequence length="610" mass="69033">MALTDVVIRQAKKSAKGYTINDSDGLSLFVAANGVKSWHYRYIWADRRRRLSLGTYPELSLQQARALRDEANAVLAGGNDPQVHREEKRRALSSSDSNTFRVVYQRWFERRSLALKEGRQTTLTQIRRIFAKDVLPKLGKRPIREIRRHDLLAVVDRIERRKSFSVADKVRTWLNQMFRYALVVVPDMENNPASDLDAVAAPQPPVRHNPYLRMEELPAFLRMVRNYPGALPTQLGLRLLMLTGVRTGELRLATPDQFDLGKGLWIIPPEIVKQLQLEMRKRRKSPRDVPPYIVPLSVQAIEVVRHMLKLAAPAQRYLFSHAWNPRKQMSENTLNAALKRLGYQDRLTGHGIRATISTALNEIGYPKIWVDAQLSHADPDKVSSAYNHAEYVDQRRRMMQDWADRLDLFEQGRVEQASRNLPGALVLSAQKGSDIVLTGEDPVFASTAAGNERDDSAPTISRLPAVPPQKPALGEAITDVQRERLEMLEIFNAPQNLSVVDFAKAVGKARQSVNYDVRAGKLLALTLGNLGRRIPDWHLDPLKDRFIQAILTHGWNLDSWQVYHLLARPCDDLDGVSPIEAVTHANFHDAVMAVCLAMRQDQGKSLARTG</sequence>
<comment type="similarity">
    <text evidence="1">Belongs to the 'phage' integrase family.</text>
</comment>
<dbReference type="GO" id="GO:0015074">
    <property type="term" value="P:DNA integration"/>
    <property type="evidence" value="ECO:0007669"/>
    <property type="project" value="UniProtKB-KW"/>
</dbReference>
<dbReference type="InterPro" id="IPR038488">
    <property type="entry name" value="Integrase_DNA-bd_sf"/>
</dbReference>
<dbReference type="GO" id="GO:0003677">
    <property type="term" value="F:DNA binding"/>
    <property type="evidence" value="ECO:0007669"/>
    <property type="project" value="UniProtKB-UniRule"/>
</dbReference>
<proteinExistence type="inferred from homology"/>
<feature type="domain" description="Tyr recombinase" evidence="7">
    <location>
        <begin position="207"/>
        <end position="399"/>
    </location>
</feature>
<dbReference type="AlphaFoldDB" id="A0A285UW09"/>
<dbReference type="Gene3D" id="1.10.443.10">
    <property type="entry name" value="Intergrase catalytic core"/>
    <property type="match status" value="1"/>
</dbReference>
<evidence type="ECO:0000313" key="10">
    <source>
        <dbReference type="Proteomes" id="UP000219167"/>
    </source>
</evidence>
<dbReference type="InterPro" id="IPR011010">
    <property type="entry name" value="DNA_brk_join_enz"/>
</dbReference>
<dbReference type="CDD" id="cd00801">
    <property type="entry name" value="INT_P4_C"/>
    <property type="match status" value="1"/>
</dbReference>
<dbReference type="InterPro" id="IPR010998">
    <property type="entry name" value="Integrase_recombinase_N"/>
</dbReference>
<dbReference type="InterPro" id="IPR025166">
    <property type="entry name" value="Integrase_DNA_bind_dom"/>
</dbReference>
<dbReference type="Pfam" id="PF13356">
    <property type="entry name" value="Arm-DNA-bind_3"/>
    <property type="match status" value="1"/>
</dbReference>
<dbReference type="RefSeq" id="WP_097141669.1">
    <property type="nucleotide sequence ID" value="NZ_OBQD01000013.1"/>
</dbReference>
<dbReference type="PANTHER" id="PTHR30629">
    <property type="entry name" value="PROPHAGE INTEGRASE"/>
    <property type="match status" value="1"/>
</dbReference>
<keyword evidence="2" id="KW-0229">DNA integration</keyword>
<evidence type="ECO:0000256" key="2">
    <source>
        <dbReference type="ARBA" id="ARBA00022908"/>
    </source>
</evidence>
<organism evidence="9 10">
    <name type="scientific">Rhizobium subbaraonis</name>
    <dbReference type="NCBI Taxonomy" id="908946"/>
    <lineage>
        <taxon>Bacteria</taxon>
        <taxon>Pseudomonadati</taxon>
        <taxon>Pseudomonadota</taxon>
        <taxon>Alphaproteobacteria</taxon>
        <taxon>Hyphomicrobiales</taxon>
        <taxon>Rhizobiaceae</taxon>
        <taxon>Rhizobium/Agrobacterium group</taxon>
        <taxon>Rhizobium</taxon>
    </lineage>
</organism>
<dbReference type="GO" id="GO:0006310">
    <property type="term" value="P:DNA recombination"/>
    <property type="evidence" value="ECO:0007669"/>
    <property type="project" value="UniProtKB-KW"/>
</dbReference>
<dbReference type="PROSITE" id="PS51898">
    <property type="entry name" value="TYR_RECOMBINASE"/>
    <property type="match status" value="1"/>
</dbReference>
<dbReference type="InterPro" id="IPR044068">
    <property type="entry name" value="CB"/>
</dbReference>
<feature type="region of interest" description="Disordered" evidence="6">
    <location>
        <begin position="449"/>
        <end position="468"/>
    </location>
</feature>
<evidence type="ECO:0000256" key="1">
    <source>
        <dbReference type="ARBA" id="ARBA00008857"/>
    </source>
</evidence>
<dbReference type="OrthoDB" id="9795573at2"/>
<accession>A0A285UW09</accession>
<evidence type="ECO:0000259" key="8">
    <source>
        <dbReference type="PROSITE" id="PS51900"/>
    </source>
</evidence>
<dbReference type="SUPFAM" id="SSF56349">
    <property type="entry name" value="DNA breaking-rejoining enzymes"/>
    <property type="match status" value="1"/>
</dbReference>
<evidence type="ECO:0000313" key="9">
    <source>
        <dbReference type="EMBL" id="SOC44896.1"/>
    </source>
</evidence>
<dbReference type="Proteomes" id="UP000219167">
    <property type="component" value="Unassembled WGS sequence"/>
</dbReference>
<dbReference type="Gene3D" id="3.30.160.390">
    <property type="entry name" value="Integrase, DNA-binding domain"/>
    <property type="match status" value="1"/>
</dbReference>
<dbReference type="PANTHER" id="PTHR30629:SF2">
    <property type="entry name" value="PROPHAGE INTEGRASE INTS-RELATED"/>
    <property type="match status" value="1"/>
</dbReference>
<keyword evidence="3 5" id="KW-0238">DNA-binding</keyword>
<gene>
    <name evidence="9" type="ORF">SAMN05892877_113150</name>
</gene>
<dbReference type="InterPro" id="IPR002104">
    <property type="entry name" value="Integrase_catalytic"/>
</dbReference>
<keyword evidence="4" id="KW-0233">DNA recombination</keyword>
<evidence type="ECO:0000256" key="6">
    <source>
        <dbReference type="SAM" id="MobiDB-lite"/>
    </source>
</evidence>
<evidence type="ECO:0000256" key="3">
    <source>
        <dbReference type="ARBA" id="ARBA00023125"/>
    </source>
</evidence>
<dbReference type="Gene3D" id="1.10.150.130">
    <property type="match status" value="1"/>
</dbReference>
<keyword evidence="10" id="KW-1185">Reference proteome</keyword>
<dbReference type="EMBL" id="OBQD01000013">
    <property type="protein sequence ID" value="SOC44896.1"/>
    <property type="molecule type" value="Genomic_DNA"/>
</dbReference>
<feature type="domain" description="Core-binding (CB)" evidence="8">
    <location>
        <begin position="98"/>
        <end position="182"/>
    </location>
</feature>
<dbReference type="InterPro" id="IPR050808">
    <property type="entry name" value="Phage_Integrase"/>
</dbReference>
<evidence type="ECO:0000256" key="4">
    <source>
        <dbReference type="ARBA" id="ARBA00023172"/>
    </source>
</evidence>
<evidence type="ECO:0000259" key="7">
    <source>
        <dbReference type="PROSITE" id="PS51898"/>
    </source>
</evidence>
<dbReference type="InterPro" id="IPR053876">
    <property type="entry name" value="Phage_int_M"/>
</dbReference>
<dbReference type="Pfam" id="PF00589">
    <property type="entry name" value="Phage_integrase"/>
    <property type="match status" value="1"/>
</dbReference>
<evidence type="ECO:0000256" key="5">
    <source>
        <dbReference type="PROSITE-ProRule" id="PRU01248"/>
    </source>
</evidence>